<reference evidence="2" key="2">
    <citation type="journal article" date="2024" name="Plant">
        <title>Genomic evolution and insights into agronomic trait innovations of Sesamum species.</title>
        <authorList>
            <person name="Miao H."/>
            <person name="Wang L."/>
            <person name="Qu L."/>
            <person name="Liu H."/>
            <person name="Sun Y."/>
            <person name="Le M."/>
            <person name="Wang Q."/>
            <person name="Wei S."/>
            <person name="Zheng Y."/>
            <person name="Lin W."/>
            <person name="Duan Y."/>
            <person name="Cao H."/>
            <person name="Xiong S."/>
            <person name="Wang X."/>
            <person name="Wei L."/>
            <person name="Li C."/>
            <person name="Ma Q."/>
            <person name="Ju M."/>
            <person name="Zhao R."/>
            <person name="Li G."/>
            <person name="Mu C."/>
            <person name="Tian Q."/>
            <person name="Mei H."/>
            <person name="Zhang T."/>
            <person name="Gao T."/>
            <person name="Zhang H."/>
        </authorList>
    </citation>
    <scope>NUCLEOTIDE SEQUENCE</scope>
    <source>
        <strain evidence="2">K16</strain>
    </source>
</reference>
<protein>
    <submittedName>
        <fullName evidence="2">Uncharacterized protein</fullName>
    </submittedName>
</protein>
<dbReference type="AlphaFoldDB" id="A0AAE2BRP9"/>
<evidence type="ECO:0000256" key="1">
    <source>
        <dbReference type="SAM" id="MobiDB-lite"/>
    </source>
</evidence>
<evidence type="ECO:0000313" key="2">
    <source>
        <dbReference type="EMBL" id="KAK4395314.1"/>
    </source>
</evidence>
<feature type="region of interest" description="Disordered" evidence="1">
    <location>
        <begin position="1"/>
        <end position="58"/>
    </location>
</feature>
<dbReference type="Pfam" id="PF05553">
    <property type="entry name" value="DUF761"/>
    <property type="match status" value="1"/>
</dbReference>
<gene>
    <name evidence="2" type="ORF">Sango_1685700</name>
</gene>
<dbReference type="Proteomes" id="UP001289374">
    <property type="component" value="Unassembled WGS sequence"/>
</dbReference>
<comment type="caution">
    <text evidence="2">The sequence shown here is derived from an EMBL/GenBank/DDBJ whole genome shotgun (WGS) entry which is preliminary data.</text>
</comment>
<reference evidence="2" key="1">
    <citation type="submission" date="2020-06" db="EMBL/GenBank/DDBJ databases">
        <authorList>
            <person name="Li T."/>
            <person name="Hu X."/>
            <person name="Zhang T."/>
            <person name="Song X."/>
            <person name="Zhang H."/>
            <person name="Dai N."/>
            <person name="Sheng W."/>
            <person name="Hou X."/>
            <person name="Wei L."/>
        </authorList>
    </citation>
    <scope>NUCLEOTIDE SEQUENCE</scope>
    <source>
        <strain evidence="2">K16</strain>
        <tissue evidence="2">Leaf</tissue>
    </source>
</reference>
<dbReference type="EMBL" id="JACGWL010000009">
    <property type="protein sequence ID" value="KAK4395314.1"/>
    <property type="molecule type" value="Genomic_DNA"/>
</dbReference>
<dbReference type="PANTHER" id="PTHR33098:SF46">
    <property type="entry name" value="COTTON FIBER PROTEIN"/>
    <property type="match status" value="1"/>
</dbReference>
<sequence>MSSSSIKPPSFLHPKFVEKVEENGRLEPRKGGGAPPEGAKKVVAPPRNSKLERKPTEDINESAEAFIKKFKQQLVLQRLESIENYQQMLKRGT</sequence>
<dbReference type="InterPro" id="IPR008480">
    <property type="entry name" value="DUF761_pln"/>
</dbReference>
<organism evidence="2 3">
    <name type="scientific">Sesamum angolense</name>
    <dbReference type="NCBI Taxonomy" id="2727404"/>
    <lineage>
        <taxon>Eukaryota</taxon>
        <taxon>Viridiplantae</taxon>
        <taxon>Streptophyta</taxon>
        <taxon>Embryophyta</taxon>
        <taxon>Tracheophyta</taxon>
        <taxon>Spermatophyta</taxon>
        <taxon>Magnoliopsida</taxon>
        <taxon>eudicotyledons</taxon>
        <taxon>Gunneridae</taxon>
        <taxon>Pentapetalae</taxon>
        <taxon>asterids</taxon>
        <taxon>lamiids</taxon>
        <taxon>Lamiales</taxon>
        <taxon>Pedaliaceae</taxon>
        <taxon>Sesamum</taxon>
    </lineage>
</organism>
<feature type="compositionally biased region" description="Basic and acidic residues" evidence="1">
    <location>
        <begin position="15"/>
        <end position="30"/>
    </location>
</feature>
<proteinExistence type="predicted"/>
<name>A0AAE2BRP9_9LAMI</name>
<accession>A0AAE2BRP9</accession>
<evidence type="ECO:0000313" key="3">
    <source>
        <dbReference type="Proteomes" id="UP001289374"/>
    </source>
</evidence>
<dbReference type="PANTHER" id="PTHR33098">
    <property type="entry name" value="COTTON FIBER (DUF761)"/>
    <property type="match status" value="1"/>
</dbReference>
<keyword evidence="3" id="KW-1185">Reference proteome</keyword>